<dbReference type="Proteomes" id="UP000030745">
    <property type="component" value="Unassembled WGS sequence"/>
</dbReference>
<keyword evidence="6" id="KW-1185">Reference proteome</keyword>
<dbReference type="VEuPathDB" id="FungiDB:SPRG_09124"/>
<dbReference type="GeneID" id="24131317"/>
<dbReference type="OrthoDB" id="4062651at2759"/>
<gene>
    <name evidence="5" type="ORF">SPRG_09124</name>
</gene>
<keyword evidence="2" id="KW-0472">Membrane</keyword>
<sequence>MTTPLPMARRSLLLVALAASHAAGQSDVVLPACTSADNTTLLEPYKALLAPCLAAVNQTLTPAGIIANPPLFCASTSCQSLSTAAGAILSKCTPETSVVPGKFCDPACVEAITGWRLNRQQCIKITSTTYGLCYTCKKYLASVSSVVATCQIQDSAAAIRQDVDVLGMVKICDAQTNPTTAPVTTSSESNNTTYIVIGCIAGVVLLGAVVFACLRTKKPRGDVYSSNGQSYRANGSNRHLINSGNNSSNGGGTSGNPSSTAHHMNTRVANDIRFDAELSQFRIPQQEIQNISLLVKGGYGVVFHATFGKQDVAMKQLLPSKAKDSSAIQDFMNEIRLCARLEHPKIVKFVGISWSTLQDLAVLSEFMSNGDVTGLIRKERKRPEGSRLLHWYSDGVFPATKTSIAADTADALVYLHSFQPTVIHRDLKSKNVLLSETWEAKLSDFGISRVTSLEESMTSNIGTIAWIAPEVLTGGRYTEKADIYSFGVLMAELDTLEVPYADMLGKSKENGFSNARLAMMVSEGALQPSFTESMPSELLALARECLSFHDNDRPSAVQLSYRLHKLLQQ</sequence>
<feature type="region of interest" description="Disordered" evidence="1">
    <location>
        <begin position="222"/>
        <end position="263"/>
    </location>
</feature>
<dbReference type="InterPro" id="IPR000719">
    <property type="entry name" value="Prot_kinase_dom"/>
</dbReference>
<dbReference type="KEGG" id="spar:SPRG_09124"/>
<dbReference type="PANTHER" id="PTHR44329">
    <property type="entry name" value="SERINE/THREONINE-PROTEIN KINASE TNNI3K-RELATED"/>
    <property type="match status" value="1"/>
</dbReference>
<feature type="transmembrane region" description="Helical" evidence="2">
    <location>
        <begin position="194"/>
        <end position="214"/>
    </location>
</feature>
<dbReference type="Pfam" id="PF00069">
    <property type="entry name" value="Pkinase"/>
    <property type="match status" value="1"/>
</dbReference>
<organism evidence="5 6">
    <name type="scientific">Saprolegnia parasitica (strain CBS 223.65)</name>
    <dbReference type="NCBI Taxonomy" id="695850"/>
    <lineage>
        <taxon>Eukaryota</taxon>
        <taxon>Sar</taxon>
        <taxon>Stramenopiles</taxon>
        <taxon>Oomycota</taxon>
        <taxon>Saprolegniomycetes</taxon>
        <taxon>Saprolegniales</taxon>
        <taxon>Saprolegniaceae</taxon>
        <taxon>Saprolegnia</taxon>
    </lineage>
</organism>
<keyword evidence="2" id="KW-0812">Transmembrane</keyword>
<dbReference type="RefSeq" id="XP_012203952.1">
    <property type="nucleotide sequence ID" value="XM_012348562.1"/>
</dbReference>
<dbReference type="Gene3D" id="1.10.510.10">
    <property type="entry name" value="Transferase(Phosphotransferase) domain 1"/>
    <property type="match status" value="1"/>
</dbReference>
<dbReference type="PANTHER" id="PTHR44329:SF214">
    <property type="entry name" value="PROTEIN KINASE DOMAIN-CONTAINING PROTEIN"/>
    <property type="match status" value="1"/>
</dbReference>
<dbReference type="InterPro" id="IPR011009">
    <property type="entry name" value="Kinase-like_dom_sf"/>
</dbReference>
<evidence type="ECO:0000313" key="6">
    <source>
        <dbReference type="Proteomes" id="UP000030745"/>
    </source>
</evidence>
<dbReference type="SUPFAM" id="SSF56112">
    <property type="entry name" value="Protein kinase-like (PK-like)"/>
    <property type="match status" value="1"/>
</dbReference>
<dbReference type="PROSITE" id="PS50011">
    <property type="entry name" value="PROTEIN_KINASE_DOM"/>
    <property type="match status" value="1"/>
</dbReference>
<feature type="signal peptide" evidence="3">
    <location>
        <begin position="1"/>
        <end position="24"/>
    </location>
</feature>
<dbReference type="OMA" id="HMNTRVA"/>
<dbReference type="SMART" id="SM00220">
    <property type="entry name" value="S_TKc"/>
    <property type="match status" value="1"/>
</dbReference>
<evidence type="ECO:0000313" key="5">
    <source>
        <dbReference type="EMBL" id="KDO25294.1"/>
    </source>
</evidence>
<keyword evidence="5" id="KW-0808">Transferase</keyword>
<name>A0A067C3F3_SAPPC</name>
<feature type="chain" id="PRO_5001634020" evidence="3">
    <location>
        <begin position="25"/>
        <end position="569"/>
    </location>
</feature>
<evidence type="ECO:0000256" key="3">
    <source>
        <dbReference type="SAM" id="SignalP"/>
    </source>
</evidence>
<dbReference type="STRING" id="695850.A0A067C3F3"/>
<dbReference type="InterPro" id="IPR008271">
    <property type="entry name" value="Ser/Thr_kinase_AS"/>
</dbReference>
<dbReference type="AlphaFoldDB" id="A0A067C3F3"/>
<dbReference type="GO" id="GO:0005524">
    <property type="term" value="F:ATP binding"/>
    <property type="evidence" value="ECO:0007669"/>
    <property type="project" value="InterPro"/>
</dbReference>
<proteinExistence type="predicted"/>
<keyword evidence="2" id="KW-1133">Transmembrane helix</keyword>
<reference evidence="5 6" key="1">
    <citation type="journal article" date="2013" name="PLoS Genet.">
        <title>Distinctive expansion of potential virulence genes in the genome of the oomycete fish pathogen Saprolegnia parasitica.</title>
        <authorList>
            <person name="Jiang R.H."/>
            <person name="de Bruijn I."/>
            <person name="Haas B.J."/>
            <person name="Belmonte R."/>
            <person name="Lobach L."/>
            <person name="Christie J."/>
            <person name="van den Ackerveken G."/>
            <person name="Bottin A."/>
            <person name="Bulone V."/>
            <person name="Diaz-Moreno S.M."/>
            <person name="Dumas B."/>
            <person name="Fan L."/>
            <person name="Gaulin E."/>
            <person name="Govers F."/>
            <person name="Grenville-Briggs L.J."/>
            <person name="Horner N.R."/>
            <person name="Levin J.Z."/>
            <person name="Mammella M."/>
            <person name="Meijer H.J."/>
            <person name="Morris P."/>
            <person name="Nusbaum C."/>
            <person name="Oome S."/>
            <person name="Phillips A.J."/>
            <person name="van Rooyen D."/>
            <person name="Rzeszutek E."/>
            <person name="Saraiva M."/>
            <person name="Secombes C.J."/>
            <person name="Seidl M.F."/>
            <person name="Snel B."/>
            <person name="Stassen J.H."/>
            <person name="Sykes S."/>
            <person name="Tripathy S."/>
            <person name="van den Berg H."/>
            <person name="Vega-Arreguin J.C."/>
            <person name="Wawra S."/>
            <person name="Young S.K."/>
            <person name="Zeng Q."/>
            <person name="Dieguez-Uribeondo J."/>
            <person name="Russ C."/>
            <person name="Tyler B.M."/>
            <person name="van West P."/>
        </authorList>
    </citation>
    <scope>NUCLEOTIDE SEQUENCE [LARGE SCALE GENOMIC DNA]</scope>
    <source>
        <strain evidence="5 6">CBS 223.65</strain>
    </source>
</reference>
<dbReference type="InterPro" id="IPR051681">
    <property type="entry name" value="Ser/Thr_Kinases-Pseudokinases"/>
</dbReference>
<feature type="compositionally biased region" description="Polar residues" evidence="1">
    <location>
        <begin position="224"/>
        <end position="240"/>
    </location>
</feature>
<evidence type="ECO:0000256" key="1">
    <source>
        <dbReference type="SAM" id="MobiDB-lite"/>
    </source>
</evidence>
<feature type="domain" description="Protein kinase" evidence="4">
    <location>
        <begin position="288"/>
        <end position="567"/>
    </location>
</feature>
<dbReference type="PROSITE" id="PS00108">
    <property type="entry name" value="PROTEIN_KINASE_ST"/>
    <property type="match status" value="1"/>
</dbReference>
<keyword evidence="3" id="KW-0732">Signal</keyword>
<evidence type="ECO:0000259" key="4">
    <source>
        <dbReference type="PROSITE" id="PS50011"/>
    </source>
</evidence>
<accession>A0A067C3F3</accession>
<dbReference type="EMBL" id="KK583233">
    <property type="protein sequence ID" value="KDO25294.1"/>
    <property type="molecule type" value="Genomic_DNA"/>
</dbReference>
<protein>
    <submittedName>
        <fullName evidence="5">TKL protein kinase</fullName>
    </submittedName>
</protein>
<dbReference type="GO" id="GO:0004674">
    <property type="term" value="F:protein serine/threonine kinase activity"/>
    <property type="evidence" value="ECO:0007669"/>
    <property type="project" value="TreeGrafter"/>
</dbReference>
<evidence type="ECO:0000256" key="2">
    <source>
        <dbReference type="SAM" id="Phobius"/>
    </source>
</evidence>
<keyword evidence="5" id="KW-0418">Kinase</keyword>